<protein>
    <recommendedName>
        <fullName evidence="4">HNH nuclease domain-containing protein</fullName>
    </recommendedName>
</protein>
<dbReference type="RefSeq" id="XP_033683606.1">
    <property type="nucleotide sequence ID" value="XM_033833461.1"/>
</dbReference>
<keyword evidence="3" id="KW-1185">Reference proteome</keyword>
<feature type="region of interest" description="Disordered" evidence="1">
    <location>
        <begin position="248"/>
        <end position="335"/>
    </location>
</feature>
<sequence>MTTKTASLRSDRARRRSRDSSDSARDFGSNVGAQLALIYHGRHCWVCKAQFQIEKAHVFPKMDISLFALKADGLLGLKARNEASNAIHLCKCCHGAWDDMYNPLLLIVPTYLHYFVAIEKQWQDACMSSDAAAAAPRMAPSAETYFDYCHTLDQRSDGIPDHGRGGLYTAYIVENYFPLPDRLDKRGWHDHWHGDPSAMIRRAIIAATKIRVPEAPPEGLRATLRQLKELDILYEAGNEMWEGILNQQQASDRAPPPPPPPSTQGPDSAPPDVHPPHPPHPPPNSSAGAPPFSSAMGPPPFSTTAPGRSHRLPSPSLTPSPHNRKRRRQTMPDTQCKRVRVEAPEEVPGIKFEAGYTRGYESEDPAKAGIPCGASVAVSEPALARLKNEELVFDQDRSITCVRRWLGQLEQPMGACLGWLNRAPQSSNDSLSIHTHAQSDDQEYTAYRRRRRYWEYGPGTTAEDAMTRRALLYVR</sequence>
<dbReference type="OrthoDB" id="3776601at2759"/>
<evidence type="ECO:0000313" key="3">
    <source>
        <dbReference type="Proteomes" id="UP000800094"/>
    </source>
</evidence>
<feature type="compositionally biased region" description="Low complexity" evidence="1">
    <location>
        <begin position="285"/>
        <end position="296"/>
    </location>
</feature>
<organism evidence="2 3">
    <name type="scientific">Trematosphaeria pertusa</name>
    <dbReference type="NCBI Taxonomy" id="390896"/>
    <lineage>
        <taxon>Eukaryota</taxon>
        <taxon>Fungi</taxon>
        <taxon>Dikarya</taxon>
        <taxon>Ascomycota</taxon>
        <taxon>Pezizomycotina</taxon>
        <taxon>Dothideomycetes</taxon>
        <taxon>Pleosporomycetidae</taxon>
        <taxon>Pleosporales</taxon>
        <taxon>Massarineae</taxon>
        <taxon>Trematosphaeriaceae</taxon>
        <taxon>Trematosphaeria</taxon>
    </lineage>
</organism>
<accession>A0A6A6IFC2</accession>
<feature type="compositionally biased region" description="Pro residues" evidence="1">
    <location>
        <begin position="254"/>
        <end position="284"/>
    </location>
</feature>
<evidence type="ECO:0008006" key="4">
    <source>
        <dbReference type="Google" id="ProtNLM"/>
    </source>
</evidence>
<dbReference type="EMBL" id="ML987196">
    <property type="protein sequence ID" value="KAF2248602.1"/>
    <property type="molecule type" value="Genomic_DNA"/>
</dbReference>
<name>A0A6A6IFC2_9PLEO</name>
<feature type="region of interest" description="Disordered" evidence="1">
    <location>
        <begin position="1"/>
        <end position="26"/>
    </location>
</feature>
<reference evidence="2" key="1">
    <citation type="journal article" date="2020" name="Stud. Mycol.">
        <title>101 Dothideomycetes genomes: a test case for predicting lifestyles and emergence of pathogens.</title>
        <authorList>
            <person name="Haridas S."/>
            <person name="Albert R."/>
            <person name="Binder M."/>
            <person name="Bloem J."/>
            <person name="Labutti K."/>
            <person name="Salamov A."/>
            <person name="Andreopoulos B."/>
            <person name="Baker S."/>
            <person name="Barry K."/>
            <person name="Bills G."/>
            <person name="Bluhm B."/>
            <person name="Cannon C."/>
            <person name="Castanera R."/>
            <person name="Culley D."/>
            <person name="Daum C."/>
            <person name="Ezra D."/>
            <person name="Gonzalez J."/>
            <person name="Henrissat B."/>
            <person name="Kuo A."/>
            <person name="Liang C."/>
            <person name="Lipzen A."/>
            <person name="Lutzoni F."/>
            <person name="Magnuson J."/>
            <person name="Mondo S."/>
            <person name="Nolan M."/>
            <person name="Ohm R."/>
            <person name="Pangilinan J."/>
            <person name="Park H.-J."/>
            <person name="Ramirez L."/>
            <person name="Alfaro M."/>
            <person name="Sun H."/>
            <person name="Tritt A."/>
            <person name="Yoshinaga Y."/>
            <person name="Zwiers L.-H."/>
            <person name="Turgeon B."/>
            <person name="Goodwin S."/>
            <person name="Spatafora J."/>
            <person name="Crous P."/>
            <person name="Grigoriev I."/>
        </authorList>
    </citation>
    <scope>NUCLEOTIDE SEQUENCE</scope>
    <source>
        <strain evidence="2">CBS 122368</strain>
    </source>
</reference>
<dbReference type="Proteomes" id="UP000800094">
    <property type="component" value="Unassembled WGS sequence"/>
</dbReference>
<proteinExistence type="predicted"/>
<evidence type="ECO:0000256" key="1">
    <source>
        <dbReference type="SAM" id="MobiDB-lite"/>
    </source>
</evidence>
<evidence type="ECO:0000313" key="2">
    <source>
        <dbReference type="EMBL" id="KAF2248602.1"/>
    </source>
</evidence>
<gene>
    <name evidence="2" type="ORF">BU26DRAFT_565985</name>
</gene>
<dbReference type="GeneID" id="54586791"/>
<dbReference type="AlphaFoldDB" id="A0A6A6IFC2"/>